<dbReference type="Pfam" id="PF05678">
    <property type="entry name" value="VQ"/>
    <property type="match status" value="1"/>
</dbReference>
<feature type="compositionally biased region" description="Low complexity" evidence="1">
    <location>
        <begin position="11"/>
        <end position="21"/>
    </location>
</feature>
<evidence type="ECO:0000256" key="1">
    <source>
        <dbReference type="SAM" id="MobiDB-lite"/>
    </source>
</evidence>
<feature type="domain" description="VQ" evidence="2">
    <location>
        <begin position="35"/>
        <end position="62"/>
    </location>
</feature>
<organism evidence="3">
    <name type="scientific">Cucumis melo</name>
    <name type="common">Muskmelon</name>
    <dbReference type="NCBI Taxonomy" id="3656"/>
    <lineage>
        <taxon>Eukaryota</taxon>
        <taxon>Viridiplantae</taxon>
        <taxon>Streptophyta</taxon>
        <taxon>Embryophyta</taxon>
        <taxon>Tracheophyta</taxon>
        <taxon>Spermatophyta</taxon>
        <taxon>Magnoliopsida</taxon>
        <taxon>eudicotyledons</taxon>
        <taxon>Gunneridae</taxon>
        <taxon>Pentapetalae</taxon>
        <taxon>rosids</taxon>
        <taxon>fabids</taxon>
        <taxon>Cucurbitales</taxon>
        <taxon>Cucurbitaceae</taxon>
        <taxon>Benincaseae</taxon>
        <taxon>Cucumis</taxon>
    </lineage>
</organism>
<feature type="region of interest" description="Disordered" evidence="1">
    <location>
        <begin position="1"/>
        <end position="29"/>
    </location>
</feature>
<dbReference type="PANTHER" id="PTHR33624:SF2">
    <property type="entry name" value="SIGMA FACTOR BINDING PROTEIN 1, CHLOROPLASTIC"/>
    <property type="match status" value="1"/>
</dbReference>
<proteinExistence type="predicted"/>
<evidence type="ECO:0000313" key="3">
    <source>
        <dbReference type="EnsemblPlants" id="MELO3C004409.2.1"/>
    </source>
</evidence>
<feature type="region of interest" description="Disordered" evidence="1">
    <location>
        <begin position="58"/>
        <end position="81"/>
    </location>
</feature>
<feature type="compositionally biased region" description="Polar residues" evidence="1">
    <location>
        <begin position="58"/>
        <end position="68"/>
    </location>
</feature>
<dbReference type="InterPro" id="IPR039335">
    <property type="entry name" value="SIB1/2"/>
</dbReference>
<dbReference type="InterPro" id="IPR008889">
    <property type="entry name" value="VQ"/>
</dbReference>
<name>A0A9I9CJ57_CUCME</name>
<dbReference type="EnsemblPlants" id="MELO3C004409.2.1">
    <property type="protein sequence ID" value="MELO3C004409.2.1"/>
    <property type="gene ID" value="MELO3C004409.2"/>
</dbReference>
<accession>A0A9I9CJ57</accession>
<protein>
    <recommendedName>
        <fullName evidence="2">VQ domain-containing protein</fullName>
    </recommendedName>
</protein>
<reference evidence="3" key="1">
    <citation type="submission" date="2023-03" db="UniProtKB">
        <authorList>
            <consortium name="EnsemblPlants"/>
        </authorList>
    </citation>
    <scope>IDENTIFICATION</scope>
</reference>
<dbReference type="AlphaFoldDB" id="A0A9I9CJ57"/>
<dbReference type="PANTHER" id="PTHR33624">
    <property type="entry name" value="SIGMA FACTOR BINDING PROTEIN 1, CHLOROPLASTIC"/>
    <property type="match status" value="1"/>
</dbReference>
<sequence>MGKCGENQYTNQSQSQSQNQNPTKVQRKPIKVKYISSPMMIKASSALEFRAIVQQLTGFDSNSTPTRPRNQKPLSDCARTPSSMFHADREMEVLKFSDDHMASLLQFDDQGCFDTQNNNNNILPNNIMEFQSSCFFQ</sequence>
<dbReference type="Gramene" id="MELO3C004409.2.1">
    <property type="protein sequence ID" value="MELO3C004409.2.1"/>
    <property type="gene ID" value="MELO3C004409.2"/>
</dbReference>
<evidence type="ECO:0000259" key="2">
    <source>
        <dbReference type="Pfam" id="PF05678"/>
    </source>
</evidence>